<proteinExistence type="predicted"/>
<evidence type="ECO:0000256" key="3">
    <source>
        <dbReference type="ARBA" id="ARBA00023163"/>
    </source>
</evidence>
<dbReference type="InterPro" id="IPR009057">
    <property type="entry name" value="Homeodomain-like_sf"/>
</dbReference>
<evidence type="ECO:0000256" key="1">
    <source>
        <dbReference type="ARBA" id="ARBA00023015"/>
    </source>
</evidence>
<protein>
    <submittedName>
        <fullName evidence="6">AraC-like DNA-binding protein</fullName>
    </submittedName>
</protein>
<dbReference type="InterPro" id="IPR050204">
    <property type="entry name" value="AraC_XylS_family_regulators"/>
</dbReference>
<dbReference type="GO" id="GO:0043565">
    <property type="term" value="F:sequence-specific DNA binding"/>
    <property type="evidence" value="ECO:0007669"/>
    <property type="project" value="InterPro"/>
</dbReference>
<dbReference type="AlphaFoldDB" id="A0A7W7RHY3"/>
<name>A0A7W7RHY3_9ACTN</name>
<dbReference type="InterPro" id="IPR018060">
    <property type="entry name" value="HTH_AraC"/>
</dbReference>
<sequence>MIAATRTGRPAGERVNWYAPWGQRFADQPGSAGFLVVLRGSCWLLRESTPPVQLGPGDVVFSPHGDGYAMADNPATPLASPETSRSREGHEAPPPGERADTASTVTLCGGYHLDPSRTHPLLRELPGVIHLPARLGAHPELWSAVEILAAEIDSTRLGADAVMPLALDMLLLYILRAWFEDRHQGGADVGWAGALADPAVRSALNAIHRAPARQWTVQELAEQARLSRATFSRRFATLTGQPPLKYLTWWRMTIAAGQLRDTGASLGEVASHAGYTSEFAFAHAFKRHFTIAPGRYRSQARALPAEAGHALSTGPPDTPTPR</sequence>
<dbReference type="SMART" id="SM00342">
    <property type="entry name" value="HTH_ARAC"/>
    <property type="match status" value="1"/>
</dbReference>
<keyword evidence="2 6" id="KW-0238">DNA-binding</keyword>
<dbReference type="Pfam" id="PF12833">
    <property type="entry name" value="HTH_18"/>
    <property type="match status" value="1"/>
</dbReference>
<dbReference type="SUPFAM" id="SSF46689">
    <property type="entry name" value="Homeodomain-like"/>
    <property type="match status" value="2"/>
</dbReference>
<evidence type="ECO:0000256" key="2">
    <source>
        <dbReference type="ARBA" id="ARBA00023125"/>
    </source>
</evidence>
<feature type="region of interest" description="Disordered" evidence="4">
    <location>
        <begin position="71"/>
        <end position="101"/>
    </location>
</feature>
<evidence type="ECO:0000313" key="7">
    <source>
        <dbReference type="Proteomes" id="UP000523007"/>
    </source>
</evidence>
<dbReference type="InterPro" id="IPR032783">
    <property type="entry name" value="AraC_lig"/>
</dbReference>
<dbReference type="Gene3D" id="1.10.10.60">
    <property type="entry name" value="Homeodomain-like"/>
    <property type="match status" value="2"/>
</dbReference>
<gene>
    <name evidence="6" type="ORF">F4561_003119</name>
</gene>
<dbReference type="PANTHER" id="PTHR46796:SF7">
    <property type="entry name" value="ARAC FAMILY TRANSCRIPTIONAL REGULATOR"/>
    <property type="match status" value="1"/>
</dbReference>
<dbReference type="Pfam" id="PF12852">
    <property type="entry name" value="Cupin_6"/>
    <property type="match status" value="1"/>
</dbReference>
<keyword evidence="7" id="KW-1185">Reference proteome</keyword>
<keyword evidence="3" id="KW-0804">Transcription</keyword>
<feature type="domain" description="HTH araC/xylS-type" evidence="5">
    <location>
        <begin position="201"/>
        <end position="299"/>
    </location>
</feature>
<evidence type="ECO:0000256" key="4">
    <source>
        <dbReference type="SAM" id="MobiDB-lite"/>
    </source>
</evidence>
<keyword evidence="1" id="KW-0805">Transcription regulation</keyword>
<evidence type="ECO:0000313" key="6">
    <source>
        <dbReference type="EMBL" id="MBB4932299.1"/>
    </source>
</evidence>
<evidence type="ECO:0000259" key="5">
    <source>
        <dbReference type="PROSITE" id="PS01124"/>
    </source>
</evidence>
<dbReference type="PROSITE" id="PS01124">
    <property type="entry name" value="HTH_ARAC_FAMILY_2"/>
    <property type="match status" value="1"/>
</dbReference>
<dbReference type="GO" id="GO:0003700">
    <property type="term" value="F:DNA-binding transcription factor activity"/>
    <property type="evidence" value="ECO:0007669"/>
    <property type="project" value="InterPro"/>
</dbReference>
<feature type="region of interest" description="Disordered" evidence="4">
    <location>
        <begin position="302"/>
        <end position="322"/>
    </location>
</feature>
<organism evidence="6 7">
    <name type="scientific">Lipingzhangella halophila</name>
    <dbReference type="NCBI Taxonomy" id="1783352"/>
    <lineage>
        <taxon>Bacteria</taxon>
        <taxon>Bacillati</taxon>
        <taxon>Actinomycetota</taxon>
        <taxon>Actinomycetes</taxon>
        <taxon>Streptosporangiales</taxon>
        <taxon>Nocardiopsidaceae</taxon>
        <taxon>Lipingzhangella</taxon>
    </lineage>
</organism>
<comment type="caution">
    <text evidence="6">The sequence shown here is derived from an EMBL/GenBank/DDBJ whole genome shotgun (WGS) entry which is preliminary data.</text>
</comment>
<accession>A0A7W7RHY3</accession>
<dbReference type="PANTHER" id="PTHR46796">
    <property type="entry name" value="HTH-TYPE TRANSCRIPTIONAL ACTIVATOR RHAS-RELATED"/>
    <property type="match status" value="1"/>
</dbReference>
<dbReference type="EMBL" id="JACHJT010000001">
    <property type="protein sequence ID" value="MBB4932299.1"/>
    <property type="molecule type" value="Genomic_DNA"/>
</dbReference>
<dbReference type="Proteomes" id="UP000523007">
    <property type="component" value="Unassembled WGS sequence"/>
</dbReference>
<reference evidence="6 7" key="1">
    <citation type="submission" date="2020-08" db="EMBL/GenBank/DDBJ databases">
        <title>Sequencing the genomes of 1000 actinobacteria strains.</title>
        <authorList>
            <person name="Klenk H.-P."/>
        </authorList>
    </citation>
    <scope>NUCLEOTIDE SEQUENCE [LARGE SCALE GENOMIC DNA]</scope>
    <source>
        <strain evidence="6 7">DSM 102030</strain>
    </source>
</reference>